<feature type="compositionally biased region" description="Polar residues" evidence="2">
    <location>
        <begin position="504"/>
        <end position="513"/>
    </location>
</feature>
<accession>A0A8H7XYA4</accession>
<feature type="region of interest" description="Disordered" evidence="2">
    <location>
        <begin position="271"/>
        <end position="322"/>
    </location>
</feature>
<feature type="compositionally biased region" description="Polar residues" evidence="2">
    <location>
        <begin position="737"/>
        <end position="750"/>
    </location>
</feature>
<feature type="compositionally biased region" description="Polar residues" evidence="2">
    <location>
        <begin position="272"/>
        <end position="282"/>
    </location>
</feature>
<feature type="region of interest" description="Disordered" evidence="2">
    <location>
        <begin position="808"/>
        <end position="864"/>
    </location>
</feature>
<organism evidence="3">
    <name type="scientific">Psilocybe cubensis</name>
    <name type="common">Psychedelic mushroom</name>
    <name type="synonym">Stropharia cubensis</name>
    <dbReference type="NCBI Taxonomy" id="181762"/>
    <lineage>
        <taxon>Eukaryota</taxon>
        <taxon>Fungi</taxon>
        <taxon>Dikarya</taxon>
        <taxon>Basidiomycota</taxon>
        <taxon>Agaricomycotina</taxon>
        <taxon>Agaricomycetes</taxon>
        <taxon>Agaricomycetidae</taxon>
        <taxon>Agaricales</taxon>
        <taxon>Agaricineae</taxon>
        <taxon>Strophariaceae</taxon>
        <taxon>Psilocybe</taxon>
    </lineage>
</organism>
<feature type="compositionally biased region" description="Acidic residues" evidence="2">
    <location>
        <begin position="369"/>
        <end position="380"/>
    </location>
</feature>
<feature type="region of interest" description="Disordered" evidence="2">
    <location>
        <begin position="356"/>
        <end position="399"/>
    </location>
</feature>
<comment type="caution">
    <text evidence="3">The sequence shown here is derived from an EMBL/GenBank/DDBJ whole genome shotgun (WGS) entry which is preliminary data.</text>
</comment>
<evidence type="ECO:0000256" key="1">
    <source>
        <dbReference type="SAM" id="Coils"/>
    </source>
</evidence>
<feature type="compositionally biased region" description="Low complexity" evidence="2">
    <location>
        <begin position="762"/>
        <end position="778"/>
    </location>
</feature>
<evidence type="ECO:0000256" key="2">
    <source>
        <dbReference type="SAM" id="MobiDB-lite"/>
    </source>
</evidence>
<feature type="region of interest" description="Disordered" evidence="2">
    <location>
        <begin position="447"/>
        <end position="575"/>
    </location>
</feature>
<feature type="region of interest" description="Disordered" evidence="2">
    <location>
        <begin position="71"/>
        <end position="217"/>
    </location>
</feature>
<feature type="region of interest" description="Disordered" evidence="2">
    <location>
        <begin position="709"/>
        <end position="785"/>
    </location>
</feature>
<feature type="compositionally biased region" description="Polar residues" evidence="2">
    <location>
        <begin position="102"/>
        <end position="172"/>
    </location>
</feature>
<gene>
    <name evidence="3" type="ORF">JR316_006439</name>
</gene>
<reference evidence="3" key="1">
    <citation type="submission" date="2021-02" db="EMBL/GenBank/DDBJ databases">
        <title>Psilocybe cubensis genome.</title>
        <authorList>
            <person name="Mckernan K.J."/>
            <person name="Crawford S."/>
            <person name="Trippe A."/>
            <person name="Kane L.T."/>
            <person name="Mclaughlin S."/>
        </authorList>
    </citation>
    <scope>NUCLEOTIDE SEQUENCE [LARGE SCALE GENOMIC DNA]</scope>
    <source>
        <strain evidence="3">MGC-MH-2018</strain>
    </source>
</reference>
<feature type="compositionally biased region" description="Pro residues" evidence="2">
    <location>
        <begin position="837"/>
        <end position="858"/>
    </location>
</feature>
<name>A0A8H7XYA4_PSICU</name>
<sequence>MTRQRPPLRNLGEGFVLSSLDHSFPGFITNHKLRSSAGDFDGATFVSKHRNALAKLEVASAMATSTSIASNAVEATPTPTSNGLPHRAPDALQSAPTRAPVMSQSALTHAPNMSQSAPTRTPDMSQSAPTRAPNMSQSAPTRTPDMSQSALTRTSDMSQSAPTRTSDMSQLGPTRKAPASQVSDIESTSSRGRKYPPAVVAHQGPTESSSGWDHKALNSTNSTVAGTVSTQAAAIKLTPSEATVLVVFFDSVALSNVLLKPNHASRALAELATSNRSASSSHPVHPNPKSLSRHAPSHADKPNQKSKPRVQKEQASKESFPTKSVGLFAHEVAMVHFDCPDSPENKFRALKLQRMLKEDPTQPPKLGSEYEESSENEESGVETGVKRKRSVKAATPTAPATKCDQCLKNNNKECQEIITNTGKRTCAFCSKHKKGCTWGGMLVSESRRANKASAAKASKRGPKGKQSEPVTHSNKEAMPPKKRVKSQQYVVDTDDASEEEKSGTETQKTTKPSESVDYLEVSSGSETPAPAKPASLKAGPSNVAPSKPAPSKPTPTPAPLTTVQRATPPRRLQDSDITDIPTIADFAKRINELEIMGCATQVDLAILKTTNEDLQEELYNLKASYTSLKRSYDNLCERVSRHRNAVVDRQSAFGAKWEAGMRKMKAEVKHLSDSLDRTDDTLLSLEGCIDKIQMHQMNSDGAYLSEEFVEDVESAAEDGPTDGSIPMDLSSDDKAGTSANYHPNSATDPVSDNHTDPDSDNDANSASDNNTDPASDNNVDPASDHNANHAVIDLTADHAIDDNANPAADHRVQAIGTENVENVDGAKGASSLNPPVDFTPPQPPTTPPALPLSPPPPSVDANAL</sequence>
<keyword evidence="1" id="KW-0175">Coiled coil</keyword>
<proteinExistence type="predicted"/>
<evidence type="ECO:0000313" key="3">
    <source>
        <dbReference type="EMBL" id="KAG5167848.1"/>
    </source>
</evidence>
<feature type="compositionally biased region" description="Polar residues" evidence="2">
    <location>
        <begin position="205"/>
        <end position="217"/>
    </location>
</feature>
<dbReference type="EMBL" id="JAFIQS010000006">
    <property type="protein sequence ID" value="KAG5167848.1"/>
    <property type="molecule type" value="Genomic_DNA"/>
</dbReference>
<feature type="compositionally biased region" description="Polar residues" evidence="2">
    <location>
        <begin position="180"/>
        <end position="190"/>
    </location>
</feature>
<feature type="coiled-coil region" evidence="1">
    <location>
        <begin position="604"/>
        <end position="631"/>
    </location>
</feature>
<feature type="compositionally biased region" description="Acidic residues" evidence="2">
    <location>
        <begin position="709"/>
        <end position="720"/>
    </location>
</feature>
<protein>
    <submittedName>
        <fullName evidence="3">Uncharacterized protein</fullName>
    </submittedName>
</protein>
<feature type="compositionally biased region" description="Pro residues" evidence="2">
    <location>
        <begin position="547"/>
        <end position="558"/>
    </location>
</feature>
<dbReference type="AlphaFoldDB" id="A0A8H7XYA4"/>